<dbReference type="EMBL" id="CP116346">
    <property type="protein sequence ID" value="WIT12146.1"/>
    <property type="molecule type" value="Genomic_DNA"/>
</dbReference>
<dbReference type="AlphaFoldDB" id="A0AA95NLV0"/>
<dbReference type="Pfam" id="PF07394">
    <property type="entry name" value="DUF1501"/>
    <property type="match status" value="1"/>
</dbReference>
<dbReference type="PANTHER" id="PTHR43737:SF1">
    <property type="entry name" value="DUF1501 DOMAIN-CONTAINING PROTEIN"/>
    <property type="match status" value="1"/>
</dbReference>
<dbReference type="KEGG" id="pais:PFX98_00650"/>
<organism evidence="2 3">
    <name type="scientific">Paucibacter sediminis</name>
    <dbReference type="NCBI Taxonomy" id="3019553"/>
    <lineage>
        <taxon>Bacteria</taxon>
        <taxon>Pseudomonadati</taxon>
        <taxon>Pseudomonadota</taxon>
        <taxon>Betaproteobacteria</taxon>
        <taxon>Burkholderiales</taxon>
        <taxon>Sphaerotilaceae</taxon>
        <taxon>Roseateles</taxon>
    </lineage>
</organism>
<gene>
    <name evidence="2" type="ORF">PFX98_00650</name>
</gene>
<dbReference type="PROSITE" id="PS51318">
    <property type="entry name" value="TAT"/>
    <property type="match status" value="1"/>
</dbReference>
<reference evidence="2" key="1">
    <citation type="submission" date="2023-01" db="EMBL/GenBank/DDBJ databases">
        <title>Whole genome sequence of Paucibacter sp. S2-9 isolated from pond sediment.</title>
        <authorList>
            <person name="Jung J.Y."/>
        </authorList>
    </citation>
    <scope>NUCLEOTIDE SEQUENCE</scope>
    <source>
        <strain evidence="2">S2-9</strain>
    </source>
</reference>
<dbReference type="RefSeq" id="WP_285233239.1">
    <property type="nucleotide sequence ID" value="NZ_CP116346.1"/>
</dbReference>
<evidence type="ECO:0000313" key="3">
    <source>
        <dbReference type="Proteomes" id="UP001177769"/>
    </source>
</evidence>
<protein>
    <submittedName>
        <fullName evidence="2">DUF1501 domain-containing protein</fullName>
    </submittedName>
</protein>
<dbReference type="PANTHER" id="PTHR43737">
    <property type="entry name" value="BLL7424 PROTEIN"/>
    <property type="match status" value="1"/>
</dbReference>
<dbReference type="InterPro" id="IPR010869">
    <property type="entry name" value="DUF1501"/>
</dbReference>
<sequence length="447" mass="45730">MSDYTANRRQFLARAAALSAAGPFALGSGLAAPLQGSDYRALVCVFLYGGNDGNNMLVPMDAAGYAAYAKARGNAAAGGLALQASSLAPLDGLTLGLHGALAPLAELWNQGHLALQANVGTLLRPLSKAQFANGGSGVPGNLFSHSDQQAQWQQGGSGAQGSSGWGGRIADLQPASTVPAVISVSGNNVFMNGASSQGLAVSAGGNFAIKGFGANPARNPLYGLYTSLLQQPYANAEQRAAAAVLNQALRASEALNGALASAGSVAGLFAGQGSAIAQQLLTVAKLLEVRASLGVTRQIFFVSLGGFDTHNNQLAQQENLFGQLGPALRSFYDATQQLGLAKQVTTFTASDFARTLQPASGGGSDHAWGNHQLIMGGAVRRGLYGRMPQLLLGGPDDVSDEGRWLPSTAVDQMSATLASWLGVGAADLPLLFPQLANFATPTLGYFA</sequence>
<proteinExistence type="predicted"/>
<feature type="compositionally biased region" description="Gly residues" evidence="1">
    <location>
        <begin position="155"/>
        <end position="164"/>
    </location>
</feature>
<name>A0AA95NLV0_9BURK</name>
<keyword evidence="3" id="KW-1185">Reference proteome</keyword>
<feature type="region of interest" description="Disordered" evidence="1">
    <location>
        <begin position="142"/>
        <end position="164"/>
    </location>
</feature>
<accession>A0AA95NLV0</accession>
<evidence type="ECO:0000313" key="2">
    <source>
        <dbReference type="EMBL" id="WIT12146.1"/>
    </source>
</evidence>
<evidence type="ECO:0000256" key="1">
    <source>
        <dbReference type="SAM" id="MobiDB-lite"/>
    </source>
</evidence>
<dbReference type="Proteomes" id="UP001177769">
    <property type="component" value="Chromosome"/>
</dbReference>
<dbReference type="InterPro" id="IPR006311">
    <property type="entry name" value="TAT_signal"/>
</dbReference>